<evidence type="ECO:0000256" key="5">
    <source>
        <dbReference type="ARBA" id="ARBA00022725"/>
    </source>
</evidence>
<keyword evidence="6" id="KW-1133">Transmembrane helix</keyword>
<keyword evidence="7" id="KW-0472">Membrane</keyword>
<evidence type="ECO:0000256" key="4">
    <source>
        <dbReference type="ARBA" id="ARBA00022692"/>
    </source>
</evidence>
<proteinExistence type="predicted"/>
<name>A0A139WHU9_TRICA</name>
<dbReference type="AlphaFoldDB" id="A0A139WHU9"/>
<dbReference type="InParanoid" id="A0A139WHU9"/>
<evidence type="ECO:0000256" key="3">
    <source>
        <dbReference type="ARBA" id="ARBA00022606"/>
    </source>
</evidence>
<dbReference type="GO" id="GO:0005549">
    <property type="term" value="F:odorant binding"/>
    <property type="evidence" value="ECO:0007669"/>
    <property type="project" value="InterPro"/>
</dbReference>
<protein>
    <recommendedName>
        <fullName evidence="12">Odorant receptor</fullName>
    </recommendedName>
</protein>
<dbReference type="GO" id="GO:0050911">
    <property type="term" value="P:detection of chemical stimulus involved in sensory perception of smell"/>
    <property type="evidence" value="ECO:0000318"/>
    <property type="project" value="GO_Central"/>
</dbReference>
<reference evidence="10 11" key="2">
    <citation type="journal article" date="2010" name="Nucleic Acids Res.">
        <title>BeetleBase in 2010: revisions to provide comprehensive genomic information for Tribolium castaneum.</title>
        <authorList>
            <person name="Kim H.S."/>
            <person name="Murphy T."/>
            <person name="Xia J."/>
            <person name="Caragea D."/>
            <person name="Park Y."/>
            <person name="Beeman R.W."/>
            <person name="Lorenzen M.D."/>
            <person name="Butcher S."/>
            <person name="Manak J.R."/>
            <person name="Brown S.J."/>
        </authorList>
    </citation>
    <scope>GENOME REANNOTATION</scope>
    <source>
        <strain evidence="10 11">Georgia GA2</strain>
    </source>
</reference>
<evidence type="ECO:0000256" key="9">
    <source>
        <dbReference type="ARBA" id="ARBA00023224"/>
    </source>
</evidence>
<keyword evidence="11" id="KW-1185">Reference proteome</keyword>
<sequence>MVLRKTMLIKNSSLYEEILELQFYFWKYGLFGETTGSKLRKSMKTCVSVLKFIVINGSMSVTLHSISPLLVKSLVLPQSCWIPGNNPVAKNVIHIFLVIMYVECLNYLVVFDGLYLLTATNLKAQFILLQKAADSIKLTRGEEELSWMKLKKFSQYHAFILRGDVPIIILIKSKTLYKLLVLLLHKMSFNESEDNLKLCLACYNLSGLGPSSKLFLRLLSYILYILLWVFLIMVIINIAFKHDNIWDIAEIFTSVSITITMVIRKTIMLKHSSSFEELIEMHSQFWDYSLFGKTTESKIRKSTGLYKFILKCYVVCGVISVSLRSLAPIFAKNLVLPQDCWIPGNSTIARFIIYAFETVLYAEGVSYYTFFDGLLLMITANLKAQFILLQKAIQSINFETDSSETAWVKLVKCCEHHKFLLSVLKKLNSLYSIFYLCTYILVITGVCVSLFIVFDKSSTFAQIVEGAITVVILNSMIFMICICSSETEIQAEKLITQIYDINWYDSPNLKIRKFILFWLMQAQVSVQIKGAGVLVLNRPLMLQVQRISYSVSTLLTGLNE</sequence>
<dbReference type="PANTHER" id="PTHR21137">
    <property type="entry name" value="ODORANT RECEPTOR"/>
    <property type="match status" value="1"/>
</dbReference>
<evidence type="ECO:0000256" key="2">
    <source>
        <dbReference type="ARBA" id="ARBA00022475"/>
    </source>
</evidence>
<dbReference type="GO" id="GO:0004984">
    <property type="term" value="F:olfactory receptor activity"/>
    <property type="evidence" value="ECO:0000318"/>
    <property type="project" value="GO_Central"/>
</dbReference>
<dbReference type="FunCoup" id="A0A139WHU9">
    <property type="interactions" value="43"/>
</dbReference>
<accession>A0A139WHU9</accession>
<comment type="subcellular location">
    <subcellularLocation>
        <location evidence="1">Cell membrane</location>
        <topology evidence="1">Multi-pass membrane protein</topology>
    </subcellularLocation>
</comment>
<keyword evidence="2" id="KW-1003">Cell membrane</keyword>
<keyword evidence="8" id="KW-0675">Receptor</keyword>
<keyword evidence="4" id="KW-0812">Transmembrane</keyword>
<dbReference type="Pfam" id="PF02949">
    <property type="entry name" value="7tm_6"/>
    <property type="match status" value="1"/>
</dbReference>
<dbReference type="GO" id="GO:0007165">
    <property type="term" value="P:signal transduction"/>
    <property type="evidence" value="ECO:0007669"/>
    <property type="project" value="UniProtKB-KW"/>
</dbReference>
<dbReference type="EMBL" id="KQ971342">
    <property type="protein sequence ID" value="KYB27506.1"/>
    <property type="molecule type" value="Genomic_DNA"/>
</dbReference>
<evidence type="ECO:0000256" key="7">
    <source>
        <dbReference type="ARBA" id="ARBA00023136"/>
    </source>
</evidence>
<evidence type="ECO:0000256" key="8">
    <source>
        <dbReference type="ARBA" id="ARBA00023170"/>
    </source>
</evidence>
<evidence type="ECO:0000256" key="1">
    <source>
        <dbReference type="ARBA" id="ARBA00004651"/>
    </source>
</evidence>
<evidence type="ECO:0000256" key="6">
    <source>
        <dbReference type="ARBA" id="ARBA00022989"/>
    </source>
</evidence>
<keyword evidence="5" id="KW-0552">Olfaction</keyword>
<evidence type="ECO:0000313" key="11">
    <source>
        <dbReference type="Proteomes" id="UP000007266"/>
    </source>
</evidence>
<dbReference type="GO" id="GO:0005886">
    <property type="term" value="C:plasma membrane"/>
    <property type="evidence" value="ECO:0000318"/>
    <property type="project" value="GO_Central"/>
</dbReference>
<gene>
    <name evidence="10" type="primary">AUGUSTUS-3.0.2_33018</name>
    <name evidence="10" type="ORF">TcasGA2_TC033018</name>
</gene>
<organism evidence="10 11">
    <name type="scientific">Tribolium castaneum</name>
    <name type="common">Red flour beetle</name>
    <dbReference type="NCBI Taxonomy" id="7070"/>
    <lineage>
        <taxon>Eukaryota</taxon>
        <taxon>Metazoa</taxon>
        <taxon>Ecdysozoa</taxon>
        <taxon>Arthropoda</taxon>
        <taxon>Hexapoda</taxon>
        <taxon>Insecta</taxon>
        <taxon>Pterygota</taxon>
        <taxon>Neoptera</taxon>
        <taxon>Endopterygota</taxon>
        <taxon>Coleoptera</taxon>
        <taxon>Polyphaga</taxon>
        <taxon>Cucujiformia</taxon>
        <taxon>Tenebrionidae</taxon>
        <taxon>Tenebrionidae incertae sedis</taxon>
        <taxon>Tribolium</taxon>
    </lineage>
</organism>
<evidence type="ECO:0000313" key="10">
    <source>
        <dbReference type="EMBL" id="KYB27506.1"/>
    </source>
</evidence>
<reference evidence="10 11" key="1">
    <citation type="journal article" date="2008" name="Nature">
        <title>The genome of the model beetle and pest Tribolium castaneum.</title>
        <authorList>
            <consortium name="Tribolium Genome Sequencing Consortium"/>
            <person name="Richards S."/>
            <person name="Gibbs R.A."/>
            <person name="Weinstock G.M."/>
            <person name="Brown S.J."/>
            <person name="Denell R."/>
            <person name="Beeman R.W."/>
            <person name="Gibbs R."/>
            <person name="Beeman R.W."/>
            <person name="Brown S.J."/>
            <person name="Bucher G."/>
            <person name="Friedrich M."/>
            <person name="Grimmelikhuijzen C.J."/>
            <person name="Klingler M."/>
            <person name="Lorenzen M."/>
            <person name="Richards S."/>
            <person name="Roth S."/>
            <person name="Schroder R."/>
            <person name="Tautz D."/>
            <person name="Zdobnov E.M."/>
            <person name="Muzny D."/>
            <person name="Gibbs R.A."/>
            <person name="Weinstock G.M."/>
            <person name="Attaway T."/>
            <person name="Bell S."/>
            <person name="Buhay C.J."/>
            <person name="Chandrabose M.N."/>
            <person name="Chavez D."/>
            <person name="Clerk-Blankenburg K.P."/>
            <person name="Cree A."/>
            <person name="Dao M."/>
            <person name="Davis C."/>
            <person name="Chacko J."/>
            <person name="Dinh H."/>
            <person name="Dugan-Rocha S."/>
            <person name="Fowler G."/>
            <person name="Garner T.T."/>
            <person name="Garnes J."/>
            <person name="Gnirke A."/>
            <person name="Hawes A."/>
            <person name="Hernandez J."/>
            <person name="Hines S."/>
            <person name="Holder M."/>
            <person name="Hume J."/>
            <person name="Jhangiani S.N."/>
            <person name="Joshi V."/>
            <person name="Khan Z.M."/>
            <person name="Jackson L."/>
            <person name="Kovar C."/>
            <person name="Kowis A."/>
            <person name="Lee S."/>
            <person name="Lewis L.R."/>
            <person name="Margolis J."/>
            <person name="Morgan M."/>
            <person name="Nazareth L.V."/>
            <person name="Nguyen N."/>
            <person name="Okwuonu G."/>
            <person name="Parker D."/>
            <person name="Richards S."/>
            <person name="Ruiz S.J."/>
            <person name="Santibanez J."/>
            <person name="Savard J."/>
            <person name="Scherer S.E."/>
            <person name="Schneider B."/>
            <person name="Sodergren E."/>
            <person name="Tautz D."/>
            <person name="Vattahil S."/>
            <person name="Villasana D."/>
            <person name="White C.S."/>
            <person name="Wright R."/>
            <person name="Park Y."/>
            <person name="Beeman R.W."/>
            <person name="Lord J."/>
            <person name="Oppert B."/>
            <person name="Lorenzen M."/>
            <person name="Brown S."/>
            <person name="Wang L."/>
            <person name="Savard J."/>
            <person name="Tautz D."/>
            <person name="Richards S."/>
            <person name="Weinstock G."/>
            <person name="Gibbs R.A."/>
            <person name="Liu Y."/>
            <person name="Worley K."/>
            <person name="Weinstock G."/>
            <person name="Elsik C.G."/>
            <person name="Reese J.T."/>
            <person name="Elhaik E."/>
            <person name="Landan G."/>
            <person name="Graur D."/>
            <person name="Arensburger P."/>
            <person name="Atkinson P."/>
            <person name="Beeman R.W."/>
            <person name="Beidler J."/>
            <person name="Brown S.J."/>
            <person name="Demuth J.P."/>
            <person name="Drury D.W."/>
            <person name="Du Y.Z."/>
            <person name="Fujiwara H."/>
            <person name="Lorenzen M."/>
            <person name="Maselli V."/>
            <person name="Osanai M."/>
            <person name="Park Y."/>
            <person name="Robertson H.M."/>
            <person name="Tu Z."/>
            <person name="Wang J.J."/>
            <person name="Wang S."/>
            <person name="Richards S."/>
            <person name="Song H."/>
            <person name="Zhang L."/>
            <person name="Sodergren E."/>
            <person name="Werner D."/>
            <person name="Stanke M."/>
            <person name="Morgenstern B."/>
            <person name="Solovyev V."/>
            <person name="Kosarev P."/>
            <person name="Brown G."/>
            <person name="Chen H.C."/>
            <person name="Ermolaeva O."/>
            <person name="Hlavina W."/>
            <person name="Kapustin Y."/>
            <person name="Kiryutin B."/>
            <person name="Kitts P."/>
            <person name="Maglott D."/>
            <person name="Pruitt K."/>
            <person name="Sapojnikov V."/>
            <person name="Souvorov A."/>
            <person name="Mackey A.J."/>
            <person name="Waterhouse R.M."/>
            <person name="Wyder S."/>
            <person name="Zdobnov E.M."/>
            <person name="Zdobnov E.M."/>
            <person name="Wyder S."/>
            <person name="Kriventseva E.V."/>
            <person name="Kadowaki T."/>
            <person name="Bork P."/>
            <person name="Aranda M."/>
            <person name="Bao R."/>
            <person name="Beermann A."/>
            <person name="Berns N."/>
            <person name="Bolognesi R."/>
            <person name="Bonneton F."/>
            <person name="Bopp D."/>
            <person name="Brown S.J."/>
            <person name="Bucher G."/>
            <person name="Butts T."/>
            <person name="Chaumot A."/>
            <person name="Denell R.E."/>
            <person name="Ferrier D.E."/>
            <person name="Friedrich M."/>
            <person name="Gordon C.M."/>
            <person name="Jindra M."/>
            <person name="Klingler M."/>
            <person name="Lan Q."/>
            <person name="Lattorff H.M."/>
            <person name="Laudet V."/>
            <person name="von Levetsow C."/>
            <person name="Liu Z."/>
            <person name="Lutz R."/>
            <person name="Lynch J.A."/>
            <person name="da Fonseca R.N."/>
            <person name="Posnien N."/>
            <person name="Reuter R."/>
            <person name="Roth S."/>
            <person name="Savard J."/>
            <person name="Schinko J.B."/>
            <person name="Schmitt C."/>
            <person name="Schoppmeier M."/>
            <person name="Schroder R."/>
            <person name="Shippy T.D."/>
            <person name="Simonnet F."/>
            <person name="Marques-Souza H."/>
            <person name="Tautz D."/>
            <person name="Tomoyasu Y."/>
            <person name="Trauner J."/>
            <person name="Van der Zee M."/>
            <person name="Vervoort M."/>
            <person name="Wittkopp N."/>
            <person name="Wimmer E.A."/>
            <person name="Yang X."/>
            <person name="Jones A.K."/>
            <person name="Sattelle D.B."/>
            <person name="Ebert P.R."/>
            <person name="Nelson D."/>
            <person name="Scott J.G."/>
            <person name="Beeman R.W."/>
            <person name="Muthukrishnan S."/>
            <person name="Kramer K.J."/>
            <person name="Arakane Y."/>
            <person name="Beeman R.W."/>
            <person name="Zhu Q."/>
            <person name="Hogenkamp D."/>
            <person name="Dixit R."/>
            <person name="Oppert B."/>
            <person name="Jiang H."/>
            <person name="Zou Z."/>
            <person name="Marshall J."/>
            <person name="Elpidina E."/>
            <person name="Vinokurov K."/>
            <person name="Oppert C."/>
            <person name="Zou Z."/>
            <person name="Evans J."/>
            <person name="Lu Z."/>
            <person name="Zhao P."/>
            <person name="Sumathipala N."/>
            <person name="Altincicek B."/>
            <person name="Vilcinskas A."/>
            <person name="Williams M."/>
            <person name="Hultmark D."/>
            <person name="Hetru C."/>
            <person name="Jiang H."/>
            <person name="Grimmelikhuijzen C.J."/>
            <person name="Hauser F."/>
            <person name="Cazzamali G."/>
            <person name="Williamson M."/>
            <person name="Park Y."/>
            <person name="Li B."/>
            <person name="Tanaka Y."/>
            <person name="Predel R."/>
            <person name="Neupert S."/>
            <person name="Schachtner J."/>
            <person name="Verleyen P."/>
            <person name="Raible F."/>
            <person name="Bork P."/>
            <person name="Friedrich M."/>
            <person name="Walden K.K."/>
            <person name="Robertson H.M."/>
            <person name="Angeli S."/>
            <person name="Foret S."/>
            <person name="Bucher G."/>
            <person name="Schuetz S."/>
            <person name="Maleszka R."/>
            <person name="Wimmer E.A."/>
            <person name="Beeman R.W."/>
            <person name="Lorenzen M."/>
            <person name="Tomoyasu Y."/>
            <person name="Miller S.C."/>
            <person name="Grossmann D."/>
            <person name="Bucher G."/>
        </authorList>
    </citation>
    <scope>NUCLEOTIDE SEQUENCE [LARGE SCALE GENOMIC DNA]</scope>
    <source>
        <strain evidence="10 11">Georgia GA2</strain>
    </source>
</reference>
<dbReference type="PANTHER" id="PTHR21137:SF35">
    <property type="entry name" value="ODORANT RECEPTOR 19A-RELATED"/>
    <property type="match status" value="1"/>
</dbReference>
<keyword evidence="9" id="KW-0807">Transducer</keyword>
<evidence type="ECO:0008006" key="12">
    <source>
        <dbReference type="Google" id="ProtNLM"/>
    </source>
</evidence>
<keyword evidence="3" id="KW-0716">Sensory transduction</keyword>
<dbReference type="Proteomes" id="UP000007266">
    <property type="component" value="Linkage group 5"/>
</dbReference>
<dbReference type="InterPro" id="IPR004117">
    <property type="entry name" value="7tm6_olfct_rcpt"/>
</dbReference>